<dbReference type="AlphaFoldDB" id="A0A834VI52"/>
<evidence type="ECO:0000256" key="1">
    <source>
        <dbReference type="PROSITE-ProRule" id="PRU00330"/>
    </source>
</evidence>
<name>A0A834VI52_SARSC</name>
<feature type="domain" description="Cullin family profile" evidence="3">
    <location>
        <begin position="462"/>
        <end position="656"/>
    </location>
</feature>
<feature type="region of interest" description="Disordered" evidence="2">
    <location>
        <begin position="784"/>
        <end position="815"/>
    </location>
</feature>
<dbReference type="EMBL" id="WVUK01000006">
    <property type="protein sequence ID" value="KAF7496469.1"/>
    <property type="molecule type" value="Genomic_DNA"/>
</dbReference>
<dbReference type="Proteomes" id="UP000070412">
    <property type="component" value="Unassembled WGS sequence"/>
</dbReference>
<dbReference type="InterPro" id="IPR059120">
    <property type="entry name" value="Cullin-like_AB"/>
</dbReference>
<dbReference type="EnsemblMetazoa" id="SSS_4884s_mrna">
    <property type="protein sequence ID" value="KAF7496469.1"/>
    <property type="gene ID" value="SSS_4884"/>
</dbReference>
<dbReference type="Pfam" id="PF26557">
    <property type="entry name" value="Cullin_AB"/>
    <property type="match status" value="1"/>
</dbReference>
<dbReference type="InterPro" id="IPR045093">
    <property type="entry name" value="Cullin"/>
</dbReference>
<evidence type="ECO:0000313" key="6">
    <source>
        <dbReference type="Proteomes" id="UP000070412"/>
    </source>
</evidence>
<comment type="similarity">
    <text evidence="1">Belongs to the cullin family.</text>
</comment>
<dbReference type="InterPro" id="IPR036317">
    <property type="entry name" value="Cullin_homology_sf"/>
</dbReference>
<evidence type="ECO:0000313" key="4">
    <source>
        <dbReference type="EMBL" id="KAF7496469.1"/>
    </source>
</evidence>
<evidence type="ECO:0000313" key="5">
    <source>
        <dbReference type="EnsemblMetazoa" id="KAF7496469.1"/>
    </source>
</evidence>
<reference evidence="4" key="2">
    <citation type="submission" date="2020-01" db="EMBL/GenBank/DDBJ databases">
        <authorList>
            <person name="Korhonen P.K.K."/>
            <person name="Guangxu M.G."/>
            <person name="Wang T.W."/>
            <person name="Stroehlein A.J.S."/>
            <person name="Young N.D."/>
            <person name="Ang C.-S.A."/>
            <person name="Fernando D.W.F."/>
            <person name="Lu H.L."/>
            <person name="Taylor S.T."/>
            <person name="Ehtesham M.E.M."/>
            <person name="Najaraj S.H.N."/>
            <person name="Harsha G.H.G."/>
            <person name="Madugundu A.M."/>
            <person name="Renuse S.R."/>
            <person name="Holt D.H."/>
            <person name="Pandey A.P."/>
            <person name="Papenfuss A.P."/>
            <person name="Gasser R.B.G."/>
            <person name="Fischer K.F."/>
        </authorList>
    </citation>
    <scope>NUCLEOTIDE SEQUENCE</scope>
    <source>
        <strain evidence="4">SSS_KF_BRIS2020</strain>
    </source>
</reference>
<feature type="compositionally biased region" description="Basic and acidic residues" evidence="2">
    <location>
        <begin position="784"/>
        <end position="814"/>
    </location>
</feature>
<dbReference type="Gene3D" id="3.30.230.130">
    <property type="entry name" value="Cullin, Chain C, Domain 2"/>
    <property type="match status" value="1"/>
</dbReference>
<dbReference type="Gene3D" id="1.10.10.10">
    <property type="entry name" value="Winged helix-like DNA-binding domain superfamily/Winged helix DNA-binding domain"/>
    <property type="match status" value="1"/>
</dbReference>
<dbReference type="InterPro" id="IPR036388">
    <property type="entry name" value="WH-like_DNA-bd_sf"/>
</dbReference>
<dbReference type="PROSITE" id="PS50069">
    <property type="entry name" value="CULLIN_2"/>
    <property type="match status" value="1"/>
</dbReference>
<dbReference type="InterPro" id="IPR016159">
    <property type="entry name" value="Cullin_repeat-like_dom_sf"/>
</dbReference>
<dbReference type="SUPFAM" id="SSF74788">
    <property type="entry name" value="Cullin repeat-like"/>
    <property type="match status" value="1"/>
</dbReference>
<dbReference type="InterPro" id="IPR019559">
    <property type="entry name" value="Cullin_neddylation_domain"/>
</dbReference>
<dbReference type="SUPFAM" id="SSF75632">
    <property type="entry name" value="Cullin homology domain"/>
    <property type="match status" value="1"/>
</dbReference>
<keyword evidence="6" id="KW-1185">Reference proteome</keyword>
<dbReference type="InterPro" id="IPR016158">
    <property type="entry name" value="Cullin_homology"/>
</dbReference>
<proteinExistence type="inferred from homology"/>
<reference evidence="5" key="3">
    <citation type="submission" date="2022-06" db="UniProtKB">
        <authorList>
            <consortium name="EnsemblMetazoa"/>
        </authorList>
    </citation>
    <scope>IDENTIFICATION</scope>
</reference>
<organism evidence="4">
    <name type="scientific">Sarcoptes scabiei</name>
    <name type="common">Itch mite</name>
    <name type="synonym">Acarus scabiei</name>
    <dbReference type="NCBI Taxonomy" id="52283"/>
    <lineage>
        <taxon>Eukaryota</taxon>
        <taxon>Metazoa</taxon>
        <taxon>Ecdysozoa</taxon>
        <taxon>Arthropoda</taxon>
        <taxon>Chelicerata</taxon>
        <taxon>Arachnida</taxon>
        <taxon>Acari</taxon>
        <taxon>Acariformes</taxon>
        <taxon>Sarcoptiformes</taxon>
        <taxon>Astigmata</taxon>
        <taxon>Psoroptidia</taxon>
        <taxon>Sarcoptoidea</taxon>
        <taxon>Sarcoptidae</taxon>
        <taxon>Sarcoptinae</taxon>
        <taxon>Sarcoptes</taxon>
    </lineage>
</organism>
<reference evidence="6" key="1">
    <citation type="journal article" date="2020" name="PLoS Negl. Trop. Dis.">
        <title>High-quality nuclear genome for Sarcoptes scabiei-A critical resource for a neglected parasite.</title>
        <authorList>
            <person name="Korhonen P.K."/>
            <person name="Gasser R.B."/>
            <person name="Ma G."/>
            <person name="Wang T."/>
            <person name="Stroehlein A.J."/>
            <person name="Young N.D."/>
            <person name="Ang C.S."/>
            <person name="Fernando D.D."/>
            <person name="Lu H.C."/>
            <person name="Taylor S."/>
            <person name="Reynolds S.L."/>
            <person name="Mofiz E."/>
            <person name="Najaraj S.H."/>
            <person name="Gowda H."/>
            <person name="Madugundu A."/>
            <person name="Renuse S."/>
            <person name="Holt D."/>
            <person name="Pandey A."/>
            <person name="Papenfuss A.T."/>
            <person name="Fischer K."/>
        </authorList>
    </citation>
    <scope>NUCLEOTIDE SEQUENCE [LARGE SCALE GENOMIC DNA]</scope>
</reference>
<dbReference type="SMART" id="SM00884">
    <property type="entry name" value="Cullin_Nedd8"/>
    <property type="match status" value="1"/>
</dbReference>
<sequence>MNPNQIEQKQKRLITKIFETYFDNCHIDLCRRKIPFNPDGNESKSKRIDQLLSYQFVYKTINEIGDIQNIKNIDLIYRIYGQCARKTFETFATNLLQMIGFESNETIIEKLWIFLNYLNENFLPFMRTILMVQERIRSRDNRIDLSNLTYRLFYTTIIEQKRQINCFLSDYLISTLIDFNQNLFDVLRKQNRSIDLMQFSTIWNADHRSMILVKLIKLIIDLDSSSLIIYKKLFFRPFLHRLIEFYHTFANDSLRTMPKLIYLEVISQFIPIHSWLLAHLNLPRESIESIVNKFAIYCLLTKQIESIVFDDRTGFKSLLLNRSDIDMLRAYSIIQSYRILSQQKTLIECVHSCVEKFLSDRLKEFSNRFHFHRRQDALDYIQAFLQERSYWDHLIVEVFKNDQRISTLVVRFYLNLLKINERTSQAMAIYLHQIICFRMANRLPLIHQLSSMAIFANDFAQFIDYIKHYFTTRLLNGQARSLDDELNAFEELNDGIFQQIRQFHMLINDDRFHSEIKNIKLNLIDFKMIANDLKNSEEFYRNNYDDPFLRSFTVLKNGFWKFIESDRCWIPSKVRNSFKRFEESYLKLYKNRRLILNTKYTKFLVEMTFFSNENIESLCNNNKIELSMTANQFAIVNLFNYNQIVNYQTIVDRTNFQKEYNLCIALQSLIYCGLIRSENHYKTSKINKNIDFTLNDKRFVELLQTNQVDNDLVSYENIDFTTTTPLDPSMNAIDFAIIISLLSNEQDLQYRSAINLVEDTNFSFVHRKTIQSFDMLSIRIDKEQSKTNEDGQTSGERDRKNYRNSTERFSDDHSNATNNVIESNALIRTDCILFNDKLEAAIVRIFKRVKIISSLSEIQRAVIDELNQTSNRSKLFNRIYTANQITIESIQKCLNVLIAKKYIKQNVNNFFEYQID</sequence>
<evidence type="ECO:0000259" key="3">
    <source>
        <dbReference type="PROSITE" id="PS50069"/>
    </source>
</evidence>
<dbReference type="OrthoDB" id="10414576at2759"/>
<dbReference type="PANTHER" id="PTHR11932">
    <property type="entry name" value="CULLIN"/>
    <property type="match status" value="1"/>
</dbReference>
<protein>
    <submittedName>
        <fullName evidence="4">Cullin-3</fullName>
    </submittedName>
</protein>
<evidence type="ECO:0000256" key="2">
    <source>
        <dbReference type="SAM" id="MobiDB-lite"/>
    </source>
</evidence>
<accession>A0A834VI52</accession>
<gene>
    <name evidence="4" type="ORF">SSS_4884</name>
</gene>